<evidence type="ECO:0000313" key="2">
    <source>
        <dbReference type="EMBL" id="WNC73431.1"/>
    </source>
</evidence>
<sequence length="265" mass="28688">MSLPQLTDCTLSSNNNIVTLTFNRHDVRNALTSTHIADDIVDTITWINKTADIAVLIITGDGSAFSSGGNIKDMANRSGDFAGDVSELENRYRQGIQRIPLAIQKCEVPVIAAINGPAIGAGFDICNMCDLRIASTKAKFGETFVNLGIIPGDGGAWFMQRVIGYQKAAELTFTGKVIDAVEAKEIGLLLDVVEPEQLLIKANELAAEIASKPTASLRLTKRLMKMAQRTELPDFLDICAVMQGMCHNNPEHLDAVNELMAKLAK</sequence>
<comment type="similarity">
    <text evidence="1">Belongs to the enoyl-CoA hydratase/isomerase family.</text>
</comment>
<gene>
    <name evidence="2" type="ORF">RGQ13_05400</name>
</gene>
<keyword evidence="3" id="KW-1185">Reference proteome</keyword>
<name>A0ABY9TY12_9GAMM</name>
<dbReference type="SUPFAM" id="SSF52096">
    <property type="entry name" value="ClpP/crotonase"/>
    <property type="match status" value="1"/>
</dbReference>
<dbReference type="Gene3D" id="3.90.226.10">
    <property type="entry name" value="2-enoyl-CoA Hydratase, Chain A, domain 1"/>
    <property type="match status" value="1"/>
</dbReference>
<dbReference type="RefSeq" id="WP_348392543.1">
    <property type="nucleotide sequence ID" value="NZ_CP134145.1"/>
</dbReference>
<dbReference type="PANTHER" id="PTHR43802">
    <property type="entry name" value="ENOYL-COA HYDRATASE"/>
    <property type="match status" value="1"/>
</dbReference>
<evidence type="ECO:0000256" key="1">
    <source>
        <dbReference type="ARBA" id="ARBA00005254"/>
    </source>
</evidence>
<dbReference type="InterPro" id="IPR001753">
    <property type="entry name" value="Enoyl-CoA_hydra/iso"/>
</dbReference>
<evidence type="ECO:0000313" key="3">
    <source>
        <dbReference type="Proteomes" id="UP001258994"/>
    </source>
</evidence>
<dbReference type="Proteomes" id="UP001258994">
    <property type="component" value="Chromosome"/>
</dbReference>
<dbReference type="EMBL" id="CP134145">
    <property type="protein sequence ID" value="WNC73431.1"/>
    <property type="molecule type" value="Genomic_DNA"/>
</dbReference>
<proteinExistence type="inferred from homology"/>
<dbReference type="InterPro" id="IPR029045">
    <property type="entry name" value="ClpP/crotonase-like_dom_sf"/>
</dbReference>
<organism evidence="2 3">
    <name type="scientific">Thalassotalea psychrophila</name>
    <dbReference type="NCBI Taxonomy" id="3065647"/>
    <lineage>
        <taxon>Bacteria</taxon>
        <taxon>Pseudomonadati</taxon>
        <taxon>Pseudomonadota</taxon>
        <taxon>Gammaproteobacteria</taxon>
        <taxon>Alteromonadales</taxon>
        <taxon>Colwelliaceae</taxon>
        <taxon>Thalassotalea</taxon>
    </lineage>
</organism>
<reference evidence="3" key="1">
    <citation type="submission" date="2023-09" db="EMBL/GenBank/DDBJ databases">
        <authorList>
            <person name="Li S."/>
            <person name="Li X."/>
            <person name="Zhang C."/>
            <person name="Zhao Z."/>
        </authorList>
    </citation>
    <scope>NUCLEOTIDE SEQUENCE [LARGE SCALE GENOMIC DNA]</scope>
    <source>
        <strain evidence="3">SQ149</strain>
    </source>
</reference>
<protein>
    <submittedName>
        <fullName evidence="2">Enoyl-CoA hydratase-related protein</fullName>
    </submittedName>
</protein>
<dbReference type="InterPro" id="IPR014748">
    <property type="entry name" value="Enoyl-CoA_hydra_C"/>
</dbReference>
<dbReference type="CDD" id="cd06558">
    <property type="entry name" value="crotonase-like"/>
    <property type="match status" value="1"/>
</dbReference>
<dbReference type="Gene3D" id="1.10.12.10">
    <property type="entry name" value="Lyase 2-enoyl-coa Hydratase, Chain A, domain 2"/>
    <property type="match status" value="1"/>
</dbReference>
<dbReference type="PANTHER" id="PTHR43802:SF1">
    <property type="entry name" value="IP11341P-RELATED"/>
    <property type="match status" value="1"/>
</dbReference>
<accession>A0ABY9TY12</accession>
<dbReference type="Pfam" id="PF00378">
    <property type="entry name" value="ECH_1"/>
    <property type="match status" value="1"/>
</dbReference>